<dbReference type="SUPFAM" id="SSF47644">
    <property type="entry name" value="Methionine synthase domain"/>
    <property type="match status" value="1"/>
</dbReference>
<dbReference type="Gene3D" id="1.10.1240.10">
    <property type="entry name" value="Methionine synthase domain"/>
    <property type="match status" value="1"/>
</dbReference>
<evidence type="ECO:0000313" key="6">
    <source>
        <dbReference type="EMBL" id="SHJ33815.1"/>
    </source>
</evidence>
<dbReference type="GO" id="GO:0015948">
    <property type="term" value="P:methanogenesis"/>
    <property type="evidence" value="ECO:0007669"/>
    <property type="project" value="InterPro"/>
</dbReference>
<dbReference type="PROSITE" id="PS51332">
    <property type="entry name" value="B12_BINDING"/>
    <property type="match status" value="1"/>
</dbReference>
<dbReference type="SMART" id="SM01018">
    <property type="entry name" value="B12-binding_2"/>
    <property type="match status" value="1"/>
</dbReference>
<dbReference type="Gene3D" id="3.40.50.280">
    <property type="entry name" value="Cobalamin-binding domain"/>
    <property type="match status" value="1"/>
</dbReference>
<evidence type="ECO:0000256" key="1">
    <source>
        <dbReference type="ARBA" id="ARBA00010854"/>
    </source>
</evidence>
<keyword evidence="3" id="KW-0170">Cobalt</keyword>
<dbReference type="PROSITE" id="PS51337">
    <property type="entry name" value="B12_BINDING_NTER"/>
    <property type="match status" value="1"/>
</dbReference>
<evidence type="ECO:0000256" key="3">
    <source>
        <dbReference type="ARBA" id="ARBA00023285"/>
    </source>
</evidence>
<comment type="similarity">
    <text evidence="1">Belongs to the methylamine corrinoid protein family.</text>
</comment>
<feature type="domain" description="B12-binding N-terminal" evidence="5">
    <location>
        <begin position="1"/>
        <end position="91"/>
    </location>
</feature>
<dbReference type="GO" id="GO:0031419">
    <property type="term" value="F:cobalamin binding"/>
    <property type="evidence" value="ECO:0007669"/>
    <property type="project" value="InterPro"/>
</dbReference>
<evidence type="ECO:0000259" key="4">
    <source>
        <dbReference type="PROSITE" id="PS51332"/>
    </source>
</evidence>
<dbReference type="GO" id="GO:0005829">
    <property type="term" value="C:cytosol"/>
    <property type="evidence" value="ECO:0007669"/>
    <property type="project" value="TreeGrafter"/>
</dbReference>
<dbReference type="OrthoDB" id="9803687at2"/>
<dbReference type="InterPro" id="IPR036724">
    <property type="entry name" value="Cobalamin-bd_sf"/>
</dbReference>
<dbReference type="GO" id="GO:0008705">
    <property type="term" value="F:methionine synthase activity"/>
    <property type="evidence" value="ECO:0007669"/>
    <property type="project" value="TreeGrafter"/>
</dbReference>
<dbReference type="GO" id="GO:0050667">
    <property type="term" value="P:homocysteine metabolic process"/>
    <property type="evidence" value="ECO:0007669"/>
    <property type="project" value="TreeGrafter"/>
</dbReference>
<dbReference type="FunFam" id="3.40.50.280:FF:000003">
    <property type="entry name" value="Dimethylamine methyltransferase corrinoid protein"/>
    <property type="match status" value="1"/>
</dbReference>
<dbReference type="GO" id="GO:0050897">
    <property type="term" value="F:cobalt ion binding"/>
    <property type="evidence" value="ECO:0007669"/>
    <property type="project" value="InterPro"/>
</dbReference>
<dbReference type="PANTHER" id="PTHR45833">
    <property type="entry name" value="METHIONINE SYNTHASE"/>
    <property type="match status" value="1"/>
</dbReference>
<dbReference type="InterPro" id="IPR003759">
    <property type="entry name" value="Cbl-bd_cap"/>
</dbReference>
<dbReference type="GO" id="GO:0046653">
    <property type="term" value="P:tetrahydrofolate metabolic process"/>
    <property type="evidence" value="ECO:0007669"/>
    <property type="project" value="TreeGrafter"/>
</dbReference>
<dbReference type="InterPro" id="IPR006158">
    <property type="entry name" value="Cobalamin-bd"/>
</dbReference>
<dbReference type="Pfam" id="PF02607">
    <property type="entry name" value="B12-binding_2"/>
    <property type="match status" value="1"/>
</dbReference>
<dbReference type="InterPro" id="IPR036594">
    <property type="entry name" value="Meth_synthase_dom"/>
</dbReference>
<evidence type="ECO:0000259" key="5">
    <source>
        <dbReference type="PROSITE" id="PS51337"/>
    </source>
</evidence>
<dbReference type="EMBL" id="FQYT01000018">
    <property type="protein sequence ID" value="SHJ33815.1"/>
    <property type="molecule type" value="Genomic_DNA"/>
</dbReference>
<feature type="domain" description="B12-binding" evidence="4">
    <location>
        <begin position="93"/>
        <end position="220"/>
    </location>
</feature>
<dbReference type="InterPro" id="IPR012741">
    <property type="entry name" value="Corrinoid_p"/>
</dbReference>
<sequence>MGKEEIYAKLKDSIVDMDPDLAQEAANEAMEAGLDPLECISVGLSDGMAIMSAMFDEGEAFVPDLMMASEAFETAVEILTGALTAEEKSRASSGKVLIHTVEGDIHDIGKNIVKTMFAANNFEVIDLGRDVPVTTVIKEAEANGVDIICGSALMTTTMASQRDIVNLLKEDGIRDKYIVMFGGAPVSAKWCAEIGADGYSDTAAEAVTVAKELIKTKRGA</sequence>
<gene>
    <name evidence="6" type="ORF">SAMN02745691_01776</name>
</gene>
<organism evidence="6 7">
    <name type="scientific">Parasporobacterium paucivorans DSM 15970</name>
    <dbReference type="NCBI Taxonomy" id="1122934"/>
    <lineage>
        <taxon>Bacteria</taxon>
        <taxon>Bacillati</taxon>
        <taxon>Bacillota</taxon>
        <taxon>Clostridia</taxon>
        <taxon>Lachnospirales</taxon>
        <taxon>Lachnospiraceae</taxon>
        <taxon>Parasporobacterium</taxon>
    </lineage>
</organism>
<dbReference type="NCBIfam" id="TIGR02370">
    <property type="entry name" value="pyl_corrinoid"/>
    <property type="match status" value="1"/>
</dbReference>
<proteinExistence type="inferred from homology"/>
<keyword evidence="7" id="KW-1185">Reference proteome</keyword>
<dbReference type="AlphaFoldDB" id="A0A1M6IH86"/>
<dbReference type="CDD" id="cd02070">
    <property type="entry name" value="corrinoid_protein_B12-BD"/>
    <property type="match status" value="1"/>
</dbReference>
<evidence type="ECO:0000313" key="7">
    <source>
        <dbReference type="Proteomes" id="UP000184342"/>
    </source>
</evidence>
<name>A0A1M6IH86_9FIRM</name>
<keyword evidence="2" id="KW-0479">Metal-binding</keyword>
<dbReference type="SUPFAM" id="SSF52242">
    <property type="entry name" value="Cobalamin (vitamin B12)-binding domain"/>
    <property type="match status" value="1"/>
</dbReference>
<accession>A0A1M6IH86</accession>
<dbReference type="Proteomes" id="UP000184342">
    <property type="component" value="Unassembled WGS sequence"/>
</dbReference>
<reference evidence="6 7" key="1">
    <citation type="submission" date="2016-11" db="EMBL/GenBank/DDBJ databases">
        <authorList>
            <person name="Jaros S."/>
            <person name="Januszkiewicz K."/>
            <person name="Wedrychowicz H."/>
        </authorList>
    </citation>
    <scope>NUCLEOTIDE SEQUENCE [LARGE SCALE GENOMIC DNA]</scope>
    <source>
        <strain evidence="6 7">DSM 15970</strain>
    </source>
</reference>
<dbReference type="PANTHER" id="PTHR45833:SF1">
    <property type="entry name" value="METHIONINE SYNTHASE"/>
    <property type="match status" value="1"/>
</dbReference>
<dbReference type="Pfam" id="PF02310">
    <property type="entry name" value="B12-binding"/>
    <property type="match status" value="1"/>
</dbReference>
<dbReference type="RefSeq" id="WP_073994062.1">
    <property type="nucleotide sequence ID" value="NZ_FQYT01000018.1"/>
</dbReference>
<dbReference type="STRING" id="1122934.SAMN02745691_01776"/>
<evidence type="ECO:0000256" key="2">
    <source>
        <dbReference type="ARBA" id="ARBA00022723"/>
    </source>
</evidence>
<protein>
    <submittedName>
        <fullName evidence="6">Trimethylamine corrinoid protein</fullName>
    </submittedName>
</protein>
<dbReference type="InterPro" id="IPR050554">
    <property type="entry name" value="Met_Synthase/Corrinoid"/>
</dbReference>